<evidence type="ECO:0000256" key="8">
    <source>
        <dbReference type="ARBA" id="ARBA00022691"/>
    </source>
</evidence>
<accession>A0A1M4ZQT5</accession>
<proteinExistence type="inferred from homology"/>
<dbReference type="EC" id="2.1.1.176" evidence="3"/>
<dbReference type="NCBIfam" id="TIGR00563">
    <property type="entry name" value="rsmB"/>
    <property type="match status" value="1"/>
</dbReference>
<dbReference type="InterPro" id="IPR023267">
    <property type="entry name" value="RCMT"/>
</dbReference>
<dbReference type="GO" id="GO:0003723">
    <property type="term" value="F:RNA binding"/>
    <property type="evidence" value="ECO:0007669"/>
    <property type="project" value="UniProtKB-UniRule"/>
</dbReference>
<keyword evidence="4" id="KW-0963">Cytoplasm</keyword>
<name>A0A1M4ZQT5_9THEO</name>
<keyword evidence="5" id="KW-0698">rRNA processing</keyword>
<dbReference type="Pfam" id="PF01189">
    <property type="entry name" value="Methyltr_RsmB-F"/>
    <property type="match status" value="1"/>
</dbReference>
<dbReference type="InterPro" id="IPR035926">
    <property type="entry name" value="NusB-like_sf"/>
</dbReference>
<dbReference type="GO" id="GO:0005737">
    <property type="term" value="C:cytoplasm"/>
    <property type="evidence" value="ECO:0007669"/>
    <property type="project" value="UniProtKB-SubCell"/>
</dbReference>
<dbReference type="InterPro" id="IPR054728">
    <property type="entry name" value="RsmB-like_ferredoxin"/>
</dbReference>
<evidence type="ECO:0000256" key="12">
    <source>
        <dbReference type="ARBA" id="ARBA00047283"/>
    </source>
</evidence>
<dbReference type="NCBIfam" id="NF011494">
    <property type="entry name" value="PRK14902.1"/>
    <property type="match status" value="1"/>
</dbReference>
<comment type="function">
    <text evidence="1">Specifically methylates the cytosine at position 967 (m5C967) of 16S rRNA.</text>
</comment>
<keyword evidence="6 13" id="KW-0489">Methyltransferase</keyword>
<comment type="catalytic activity">
    <reaction evidence="12">
        <text>cytidine(967) in 16S rRNA + S-adenosyl-L-methionine = 5-methylcytidine(967) in 16S rRNA + S-adenosyl-L-homocysteine + H(+)</text>
        <dbReference type="Rhea" id="RHEA:42748"/>
        <dbReference type="Rhea" id="RHEA-COMP:10219"/>
        <dbReference type="Rhea" id="RHEA-COMP:10220"/>
        <dbReference type="ChEBI" id="CHEBI:15378"/>
        <dbReference type="ChEBI" id="CHEBI:57856"/>
        <dbReference type="ChEBI" id="CHEBI:59789"/>
        <dbReference type="ChEBI" id="CHEBI:74483"/>
        <dbReference type="ChEBI" id="CHEBI:82748"/>
        <dbReference type="EC" id="2.1.1.176"/>
    </reaction>
</comment>
<feature type="binding site" evidence="13">
    <location>
        <position position="327"/>
    </location>
    <ligand>
        <name>S-adenosyl-L-methionine</name>
        <dbReference type="ChEBI" id="CHEBI:59789"/>
    </ligand>
</feature>
<feature type="binding site" evidence="13">
    <location>
        <position position="309"/>
    </location>
    <ligand>
        <name>S-adenosyl-L-methionine</name>
        <dbReference type="ChEBI" id="CHEBI:59789"/>
    </ligand>
</feature>
<dbReference type="InterPro" id="IPR004573">
    <property type="entry name" value="rRNA_ssu_MeTfrase_B"/>
</dbReference>
<sequence length="427" mass="48964">MMKARELAFKVLMDVEENKSYADMALKKYLDKFRLDSRDRALVTELVYGVIERKNTLDYVIVSLAKKGTKPDLRVLNLLRMGIYQIMYLDKIPPRAACDEAVELTKKYCGIGPSKFVNGIIRTYLRNGVKFPDENLQPVEYLSLKYSYPEWMVERFLKDYDYDFVKSFLEASNQKPDVSIRVNTLKTDVDGLTTALEGQGIEVKKGKYAREALYVYGIRGIDKLDLYKNGLFQVQGESSMMVSHLLNPEPGEFIVDVCSAPGGKATHIAQLMENKGIILARDLYEHKLALIQKNCERLGIKIIKTQLYDARELDQHMVNKADRVLVDAPCTGYGVIRKKPDIKWSRKPEDEKELVSIQHQILNNAAKYVKSGGLVVYSTCTITYEENMGQVERFLHENKDFELESTTSFYPHIHGLDGFFISCLRRK</sequence>
<dbReference type="PANTHER" id="PTHR22807">
    <property type="entry name" value="NOP2 YEAST -RELATED NOL1/NOP2/FMU SUN DOMAIN-CONTAINING"/>
    <property type="match status" value="1"/>
</dbReference>
<dbReference type="AlphaFoldDB" id="A0A1M4ZQT5"/>
<evidence type="ECO:0000256" key="4">
    <source>
        <dbReference type="ARBA" id="ARBA00022490"/>
    </source>
</evidence>
<evidence type="ECO:0000256" key="10">
    <source>
        <dbReference type="ARBA" id="ARBA00030399"/>
    </source>
</evidence>
<dbReference type="GO" id="GO:0006355">
    <property type="term" value="P:regulation of DNA-templated transcription"/>
    <property type="evidence" value="ECO:0007669"/>
    <property type="project" value="InterPro"/>
</dbReference>
<evidence type="ECO:0000256" key="2">
    <source>
        <dbReference type="ARBA" id="ARBA00004496"/>
    </source>
</evidence>
<feature type="binding site" evidence="13">
    <location>
        <begin position="258"/>
        <end position="264"/>
    </location>
    <ligand>
        <name>S-adenosyl-L-methionine</name>
        <dbReference type="ChEBI" id="CHEBI:59789"/>
    </ligand>
</feature>
<reference evidence="15 16" key="1">
    <citation type="submission" date="2016-11" db="EMBL/GenBank/DDBJ databases">
        <authorList>
            <person name="Jaros S."/>
            <person name="Januszkiewicz K."/>
            <person name="Wedrychowicz H."/>
        </authorList>
    </citation>
    <scope>NUCLEOTIDE SEQUENCE [LARGE SCALE GENOMIC DNA]</scope>
    <source>
        <strain evidence="15 16">DSM 17918</strain>
    </source>
</reference>
<evidence type="ECO:0000313" key="15">
    <source>
        <dbReference type="EMBL" id="SHF20364.1"/>
    </source>
</evidence>
<evidence type="ECO:0000256" key="1">
    <source>
        <dbReference type="ARBA" id="ARBA00002724"/>
    </source>
</evidence>
<evidence type="ECO:0000256" key="9">
    <source>
        <dbReference type="ARBA" id="ARBA00022884"/>
    </source>
</evidence>
<evidence type="ECO:0000256" key="13">
    <source>
        <dbReference type="PROSITE-ProRule" id="PRU01023"/>
    </source>
</evidence>
<keyword evidence="7 13" id="KW-0808">Transferase</keyword>
<evidence type="ECO:0000256" key="5">
    <source>
        <dbReference type="ARBA" id="ARBA00022552"/>
    </source>
</evidence>
<dbReference type="Pfam" id="PF01029">
    <property type="entry name" value="NusB"/>
    <property type="match status" value="1"/>
</dbReference>
<keyword evidence="8 13" id="KW-0949">S-adenosyl-L-methionine</keyword>
<dbReference type="FunFam" id="1.10.940.10:FF:000006">
    <property type="entry name" value="16S rRNA (Cytosine(967)-C(5))-methyltransferase RsmB"/>
    <property type="match status" value="1"/>
</dbReference>
<dbReference type="SUPFAM" id="SSF48013">
    <property type="entry name" value="NusB-like"/>
    <property type="match status" value="1"/>
</dbReference>
<dbReference type="InterPro" id="IPR049560">
    <property type="entry name" value="MeTrfase_RsmB-F_NOP2_cat"/>
</dbReference>
<dbReference type="InterPro" id="IPR029063">
    <property type="entry name" value="SAM-dependent_MTases_sf"/>
</dbReference>
<evidence type="ECO:0000256" key="7">
    <source>
        <dbReference type="ARBA" id="ARBA00022679"/>
    </source>
</evidence>
<evidence type="ECO:0000256" key="3">
    <source>
        <dbReference type="ARBA" id="ARBA00012140"/>
    </source>
</evidence>
<dbReference type="Pfam" id="PF22458">
    <property type="entry name" value="RsmF-B_ferredox"/>
    <property type="match status" value="1"/>
</dbReference>
<dbReference type="SUPFAM" id="SSF53335">
    <property type="entry name" value="S-adenosyl-L-methionine-dependent methyltransferases"/>
    <property type="match status" value="1"/>
</dbReference>
<dbReference type="FunFam" id="3.40.50.150:FF:000022">
    <property type="entry name" value="Ribosomal RNA small subunit methyltransferase B"/>
    <property type="match status" value="1"/>
</dbReference>
<dbReference type="InterPro" id="IPR006027">
    <property type="entry name" value="NusB_RsmB_TIM44"/>
</dbReference>
<dbReference type="PRINTS" id="PR02008">
    <property type="entry name" value="RCMTFAMILY"/>
</dbReference>
<keyword evidence="16" id="KW-1185">Reference proteome</keyword>
<protein>
    <recommendedName>
        <fullName evidence="3">16S rRNA (cytosine(967)-C(5))-methyltransferase</fullName>
        <ecNumber evidence="3">2.1.1.176</ecNumber>
    </recommendedName>
    <alternativeName>
        <fullName evidence="10">16S rRNA m5C967 methyltransferase</fullName>
    </alternativeName>
    <alternativeName>
        <fullName evidence="11">rRNA (cytosine-C(5)-)-methyltransferase RsmB</fullName>
    </alternativeName>
</protein>
<feature type="active site" description="Nucleophile" evidence="13">
    <location>
        <position position="380"/>
    </location>
</feature>
<dbReference type="EMBL" id="FQVH01000014">
    <property type="protein sequence ID" value="SHF20364.1"/>
    <property type="molecule type" value="Genomic_DNA"/>
</dbReference>
<evidence type="ECO:0000259" key="14">
    <source>
        <dbReference type="PROSITE" id="PS51686"/>
    </source>
</evidence>
<dbReference type="Gene3D" id="3.30.70.1170">
    <property type="entry name" value="Sun protein, domain 3"/>
    <property type="match status" value="1"/>
</dbReference>
<dbReference type="InterPro" id="IPR001678">
    <property type="entry name" value="MeTrfase_RsmB-F_NOP2_dom"/>
</dbReference>
<dbReference type="Proteomes" id="UP000184088">
    <property type="component" value="Unassembled WGS sequence"/>
</dbReference>
<evidence type="ECO:0000256" key="6">
    <source>
        <dbReference type="ARBA" id="ARBA00022603"/>
    </source>
</evidence>
<dbReference type="GO" id="GO:0008649">
    <property type="term" value="F:rRNA methyltransferase activity"/>
    <property type="evidence" value="ECO:0007669"/>
    <property type="project" value="InterPro"/>
</dbReference>
<gene>
    <name evidence="15" type="ORF">SAMN02746089_01479</name>
</gene>
<dbReference type="Gene3D" id="1.10.940.10">
    <property type="entry name" value="NusB-like"/>
    <property type="match status" value="1"/>
</dbReference>
<dbReference type="Gene3D" id="3.40.50.150">
    <property type="entry name" value="Vaccinia Virus protein VP39"/>
    <property type="match status" value="1"/>
</dbReference>
<comment type="similarity">
    <text evidence="13">Belongs to the class I-like SAM-binding methyltransferase superfamily. RsmB/NOP family.</text>
</comment>
<feature type="domain" description="SAM-dependent MTase RsmB/NOP-type" evidence="14">
    <location>
        <begin position="168"/>
        <end position="427"/>
    </location>
</feature>
<evidence type="ECO:0000256" key="11">
    <source>
        <dbReference type="ARBA" id="ARBA00031088"/>
    </source>
</evidence>
<organism evidence="15 16">
    <name type="scientific">Caldanaerobius fijiensis DSM 17918</name>
    <dbReference type="NCBI Taxonomy" id="1121256"/>
    <lineage>
        <taxon>Bacteria</taxon>
        <taxon>Bacillati</taxon>
        <taxon>Bacillota</taxon>
        <taxon>Clostridia</taxon>
        <taxon>Thermoanaerobacterales</taxon>
        <taxon>Thermoanaerobacteraceae</taxon>
        <taxon>Caldanaerobius</taxon>
    </lineage>
</organism>
<evidence type="ECO:0000313" key="16">
    <source>
        <dbReference type="Proteomes" id="UP000184088"/>
    </source>
</evidence>
<keyword evidence="9 13" id="KW-0694">RNA-binding</keyword>
<dbReference type="PANTHER" id="PTHR22807:SF53">
    <property type="entry name" value="RIBOSOMAL RNA SMALL SUBUNIT METHYLTRANSFERASE B-RELATED"/>
    <property type="match status" value="1"/>
</dbReference>
<dbReference type="STRING" id="1121256.SAMN02746089_01479"/>
<dbReference type="PROSITE" id="PS51686">
    <property type="entry name" value="SAM_MT_RSMB_NOP"/>
    <property type="match status" value="1"/>
</dbReference>
<feature type="binding site" evidence="13">
    <location>
        <position position="282"/>
    </location>
    <ligand>
        <name>S-adenosyl-L-methionine</name>
        <dbReference type="ChEBI" id="CHEBI:59789"/>
    </ligand>
</feature>
<comment type="subcellular location">
    <subcellularLocation>
        <location evidence="2">Cytoplasm</location>
    </subcellularLocation>
</comment>